<dbReference type="Gene3D" id="1.10.30.10">
    <property type="entry name" value="High mobility group box domain"/>
    <property type="match status" value="1"/>
</dbReference>
<evidence type="ECO:0000256" key="1">
    <source>
        <dbReference type="ARBA" id="ARBA00023125"/>
    </source>
</evidence>
<evidence type="ECO:0000313" key="7">
    <source>
        <dbReference type="Ensembl" id="ENSCSAVP00000001855.1"/>
    </source>
</evidence>
<dbReference type="AlphaFoldDB" id="H2Y957"/>
<dbReference type="GO" id="GO:0010468">
    <property type="term" value="P:regulation of gene expression"/>
    <property type="evidence" value="ECO:0007669"/>
    <property type="project" value="TreeGrafter"/>
</dbReference>
<dbReference type="SMART" id="SM00398">
    <property type="entry name" value="HMG"/>
    <property type="match status" value="1"/>
</dbReference>
<dbReference type="InterPro" id="IPR009071">
    <property type="entry name" value="HMG_box_dom"/>
</dbReference>
<accession>H2Y957</accession>
<evidence type="ECO:0000256" key="2">
    <source>
        <dbReference type="ARBA" id="ARBA00023242"/>
    </source>
</evidence>
<dbReference type="STRING" id="51511.ENSCSAVP00000001855"/>
<reference evidence="7" key="3">
    <citation type="submission" date="2025-09" db="UniProtKB">
        <authorList>
            <consortium name="Ensembl"/>
        </authorList>
    </citation>
    <scope>IDENTIFICATION</scope>
</reference>
<dbReference type="Gene3D" id="6.10.250.370">
    <property type="match status" value="1"/>
</dbReference>
<sequence length="273" mass="31251">MLKSPVNDTSDDAAMKRRGWPKGKKRKKSSKDDNAPKKPLSGYVRFMNKRRDEILRHNPTLTFAEITKLLGEEWSSLSPSEKRIYLDIAEKEKQKYWREVEEYQRSDAYKVFIKKGKEDVPSSSNEKSNISSAVPIFTTEFLEHNKSKETELHQLNKTNTELEQQNAILATHVNSLRGAIVKLDAENKSLSDKNQSLQENLSNLRELLVAEFSSTPLHSLDAPDMDNIDDYLGDVCDFLQQSLYNDNETASSIHHIMTNIDAKLETLYKVASK</sequence>
<dbReference type="CDD" id="cd21980">
    <property type="entry name" value="HMG-box_HMG20"/>
    <property type="match status" value="1"/>
</dbReference>
<proteinExistence type="predicted"/>
<feature type="DNA-binding region" description="HMG box" evidence="3">
    <location>
        <begin position="36"/>
        <end position="104"/>
    </location>
</feature>
<reference evidence="7" key="2">
    <citation type="submission" date="2025-08" db="UniProtKB">
        <authorList>
            <consortium name="Ensembl"/>
        </authorList>
    </citation>
    <scope>IDENTIFICATION</scope>
</reference>
<dbReference type="GeneTree" id="ENSGT00940000166785"/>
<dbReference type="PANTHER" id="PTHR46040:SF3">
    <property type="entry name" value="HIGH MOBILITY GROUP PROTEIN 2"/>
    <property type="match status" value="1"/>
</dbReference>
<protein>
    <recommendedName>
        <fullName evidence="6">HMG box domain-containing protein</fullName>
    </recommendedName>
</protein>
<dbReference type="Pfam" id="PF00505">
    <property type="entry name" value="HMG_box"/>
    <property type="match status" value="1"/>
</dbReference>
<evidence type="ECO:0000259" key="6">
    <source>
        <dbReference type="PROSITE" id="PS50118"/>
    </source>
</evidence>
<dbReference type="HOGENOM" id="CLU_060006_0_0_1"/>
<dbReference type="InterPro" id="IPR036910">
    <property type="entry name" value="HMG_box_dom_sf"/>
</dbReference>
<reference evidence="8" key="1">
    <citation type="submission" date="2003-08" db="EMBL/GenBank/DDBJ databases">
        <authorList>
            <person name="Birren B."/>
            <person name="Nusbaum C."/>
            <person name="Abebe A."/>
            <person name="Abouelleil A."/>
            <person name="Adekoya E."/>
            <person name="Ait-zahra M."/>
            <person name="Allen N."/>
            <person name="Allen T."/>
            <person name="An P."/>
            <person name="Anderson M."/>
            <person name="Anderson S."/>
            <person name="Arachchi H."/>
            <person name="Armbruster J."/>
            <person name="Bachantsang P."/>
            <person name="Baldwin J."/>
            <person name="Barry A."/>
            <person name="Bayul T."/>
            <person name="Blitshsteyn B."/>
            <person name="Bloom T."/>
            <person name="Blye J."/>
            <person name="Boguslavskiy L."/>
            <person name="Borowsky M."/>
            <person name="Boukhgalter B."/>
            <person name="Brunache A."/>
            <person name="Butler J."/>
            <person name="Calixte N."/>
            <person name="Calvo S."/>
            <person name="Camarata J."/>
            <person name="Campo K."/>
            <person name="Chang J."/>
            <person name="Cheshatsang Y."/>
            <person name="Citroen M."/>
            <person name="Collymore A."/>
            <person name="Considine T."/>
            <person name="Cook A."/>
            <person name="Cooke P."/>
            <person name="Corum B."/>
            <person name="Cuomo C."/>
            <person name="David R."/>
            <person name="Dawoe T."/>
            <person name="Degray S."/>
            <person name="Dodge S."/>
            <person name="Dooley K."/>
            <person name="Dorje P."/>
            <person name="Dorjee K."/>
            <person name="Dorris L."/>
            <person name="Duffey N."/>
            <person name="Dupes A."/>
            <person name="Elkins T."/>
            <person name="Engels R."/>
            <person name="Erickson J."/>
            <person name="Farina A."/>
            <person name="Faro S."/>
            <person name="Ferreira P."/>
            <person name="Fischer H."/>
            <person name="Fitzgerald M."/>
            <person name="Foley K."/>
            <person name="Gage D."/>
            <person name="Galagan J."/>
            <person name="Gearin G."/>
            <person name="Gnerre S."/>
            <person name="Gnirke A."/>
            <person name="Goyette A."/>
            <person name="Graham J."/>
            <person name="Grandbois E."/>
            <person name="Gyaltsen K."/>
            <person name="Hafez N."/>
            <person name="Hagopian D."/>
            <person name="Hagos B."/>
            <person name="Hall J."/>
            <person name="Hatcher B."/>
            <person name="Heller A."/>
            <person name="Higgins H."/>
            <person name="Honan T."/>
            <person name="Horn A."/>
            <person name="Houde N."/>
            <person name="Hughes L."/>
            <person name="Hulme W."/>
            <person name="Husby E."/>
            <person name="Iliev I."/>
            <person name="Jaffe D."/>
            <person name="Jones C."/>
            <person name="Kamal M."/>
            <person name="Kamat A."/>
            <person name="Kamvysselis M."/>
            <person name="Karlsson E."/>
            <person name="Kells C."/>
            <person name="Kieu A."/>
            <person name="Kisner P."/>
            <person name="Kodira C."/>
            <person name="Kulbokas E."/>
            <person name="Labutti K."/>
            <person name="Lama D."/>
            <person name="Landers T."/>
            <person name="Leger J."/>
            <person name="Levine S."/>
            <person name="Lewis D."/>
            <person name="Lewis T."/>
            <person name="Lindblad-toh K."/>
            <person name="Liu X."/>
            <person name="Lokyitsang T."/>
            <person name="Lokyitsang Y."/>
            <person name="Lucien O."/>
            <person name="Lui A."/>
            <person name="Ma L.J."/>
            <person name="Mabbitt R."/>
            <person name="Macdonald J."/>
            <person name="Maclean C."/>
            <person name="Major J."/>
            <person name="Manning J."/>
            <person name="Marabella R."/>
            <person name="Maru K."/>
            <person name="Matthews C."/>
            <person name="Mauceli E."/>
            <person name="Mccarthy M."/>
            <person name="Mcdonough S."/>
            <person name="Mcghee T."/>
            <person name="Meldrim J."/>
            <person name="Meneus L."/>
            <person name="Mesirov J."/>
            <person name="Mihalev A."/>
            <person name="Mihova T."/>
            <person name="Mikkelsen T."/>
            <person name="Mlenga V."/>
            <person name="Moru K."/>
            <person name="Mozes J."/>
            <person name="Mulrain L."/>
            <person name="Munson G."/>
            <person name="Naylor J."/>
            <person name="Newes C."/>
            <person name="Nguyen C."/>
            <person name="Nguyen N."/>
            <person name="Nguyen T."/>
            <person name="Nicol R."/>
            <person name="Nielsen C."/>
            <person name="Nizzari M."/>
            <person name="Norbu C."/>
            <person name="Norbu N."/>
            <person name="O'donnell P."/>
            <person name="Okoawo O."/>
            <person name="O'leary S."/>
            <person name="Omotosho B."/>
            <person name="O'neill K."/>
            <person name="Osman S."/>
            <person name="Parker S."/>
            <person name="Perrin D."/>
            <person name="Phunkhang P."/>
            <person name="Piqani B."/>
            <person name="Purcell S."/>
            <person name="Rachupka T."/>
            <person name="Ramasamy U."/>
            <person name="Rameau R."/>
            <person name="Ray V."/>
            <person name="Raymond C."/>
            <person name="Retta R."/>
            <person name="Richardson S."/>
            <person name="Rise C."/>
            <person name="Rodriguez J."/>
            <person name="Rogers J."/>
            <person name="Rogov P."/>
            <person name="Rutman M."/>
            <person name="Schupbach R."/>
            <person name="Seaman C."/>
            <person name="Settipalli S."/>
            <person name="Sharpe T."/>
            <person name="Sheridan J."/>
            <person name="Sherpa N."/>
            <person name="Shi J."/>
            <person name="Smirnov S."/>
            <person name="Smith C."/>
            <person name="Sougnez C."/>
            <person name="Spencer B."/>
            <person name="Stalker J."/>
            <person name="Stange-thomann N."/>
            <person name="Stavropoulos S."/>
            <person name="Stetson K."/>
            <person name="Stone C."/>
            <person name="Stone S."/>
            <person name="Stubbs M."/>
            <person name="Talamas J."/>
            <person name="Tchuinga P."/>
            <person name="Tenzing P."/>
            <person name="Tesfaye S."/>
            <person name="Theodore J."/>
            <person name="Thoulutsang Y."/>
            <person name="Topham K."/>
            <person name="Towey S."/>
            <person name="Tsamla T."/>
            <person name="Tsomo N."/>
            <person name="Vallee D."/>
            <person name="Vassiliev H."/>
            <person name="Venkataraman V."/>
            <person name="Vinson J."/>
            <person name="Vo A."/>
            <person name="Wade C."/>
            <person name="Wang S."/>
            <person name="Wangchuk T."/>
            <person name="Wangdi T."/>
            <person name="Whittaker C."/>
            <person name="Wilkinson J."/>
            <person name="Wu Y."/>
            <person name="Wyman D."/>
            <person name="Yadav S."/>
            <person name="Yang S."/>
            <person name="Yang X."/>
            <person name="Yeager S."/>
            <person name="Yee E."/>
            <person name="Young G."/>
            <person name="Zainoun J."/>
            <person name="Zembeck L."/>
            <person name="Zimmer A."/>
            <person name="Zody M."/>
            <person name="Lander E."/>
        </authorList>
    </citation>
    <scope>NUCLEOTIDE SEQUENCE [LARGE SCALE GENOMIC DNA]</scope>
</reference>
<evidence type="ECO:0000313" key="8">
    <source>
        <dbReference type="Proteomes" id="UP000007875"/>
    </source>
</evidence>
<feature type="domain" description="HMG box" evidence="6">
    <location>
        <begin position="36"/>
        <end position="104"/>
    </location>
</feature>
<dbReference type="InterPro" id="IPR051965">
    <property type="entry name" value="ChromReg_NeuronalGeneExpr"/>
</dbReference>
<feature type="region of interest" description="Disordered" evidence="5">
    <location>
        <begin position="1"/>
        <end position="41"/>
    </location>
</feature>
<name>H2Y957_CIOSA</name>
<dbReference type="PANTHER" id="PTHR46040">
    <property type="entry name" value="HIGH MOBILITY GROUP PROTEIN 2"/>
    <property type="match status" value="1"/>
</dbReference>
<keyword evidence="2 3" id="KW-0539">Nucleus</keyword>
<feature type="compositionally biased region" description="Basic residues" evidence="5">
    <location>
        <begin position="16"/>
        <end position="29"/>
    </location>
</feature>
<keyword evidence="1 3" id="KW-0238">DNA-binding</keyword>
<feature type="coiled-coil region" evidence="4">
    <location>
        <begin position="145"/>
        <end position="207"/>
    </location>
</feature>
<dbReference type="SUPFAM" id="SSF47095">
    <property type="entry name" value="HMG-box"/>
    <property type="match status" value="1"/>
</dbReference>
<dbReference type="InParanoid" id="H2Y957"/>
<organism evidence="7 8">
    <name type="scientific">Ciona savignyi</name>
    <name type="common">Pacific transparent sea squirt</name>
    <dbReference type="NCBI Taxonomy" id="51511"/>
    <lineage>
        <taxon>Eukaryota</taxon>
        <taxon>Metazoa</taxon>
        <taxon>Chordata</taxon>
        <taxon>Tunicata</taxon>
        <taxon>Ascidiacea</taxon>
        <taxon>Phlebobranchia</taxon>
        <taxon>Cionidae</taxon>
        <taxon>Ciona</taxon>
    </lineage>
</organism>
<dbReference type="GO" id="GO:0005634">
    <property type="term" value="C:nucleus"/>
    <property type="evidence" value="ECO:0007669"/>
    <property type="project" value="UniProtKB-UniRule"/>
</dbReference>
<dbReference type="FunCoup" id="H2Y957">
    <property type="interactions" value="143"/>
</dbReference>
<dbReference type="Proteomes" id="UP000007875">
    <property type="component" value="Unassembled WGS sequence"/>
</dbReference>
<dbReference type="OMA" id="IFTHEFL"/>
<evidence type="ECO:0000256" key="3">
    <source>
        <dbReference type="PROSITE-ProRule" id="PRU00267"/>
    </source>
</evidence>
<dbReference type="Ensembl" id="ENSCSAVT00000001888.1">
    <property type="protein sequence ID" value="ENSCSAVP00000001855.1"/>
    <property type="gene ID" value="ENSCSAVG00000001086.1"/>
</dbReference>
<dbReference type="PROSITE" id="PS50118">
    <property type="entry name" value="HMG_BOX_2"/>
    <property type="match status" value="1"/>
</dbReference>
<dbReference type="GO" id="GO:0003677">
    <property type="term" value="F:DNA binding"/>
    <property type="evidence" value="ECO:0007669"/>
    <property type="project" value="UniProtKB-UniRule"/>
</dbReference>
<evidence type="ECO:0000256" key="5">
    <source>
        <dbReference type="SAM" id="MobiDB-lite"/>
    </source>
</evidence>
<dbReference type="eggNOG" id="KOG0381">
    <property type="taxonomic scope" value="Eukaryota"/>
</dbReference>
<keyword evidence="4" id="KW-0175">Coiled coil</keyword>
<evidence type="ECO:0000256" key="4">
    <source>
        <dbReference type="SAM" id="Coils"/>
    </source>
</evidence>
<keyword evidence="8" id="KW-1185">Reference proteome</keyword>